<dbReference type="Pfam" id="PF13847">
    <property type="entry name" value="Methyltransf_31"/>
    <property type="match status" value="1"/>
</dbReference>
<comment type="catalytic activity">
    <reaction evidence="7">
        <text>arsenic triglutathione + 2 [thioredoxin]-dithiol + 2 S-adenosyl-L-methionine + H2O = dimethylarsinous acid + 2 [thioredoxin]-disulfide + 3 glutathione + 2 S-adenosyl-L-homocysteine + 2 H(+)</text>
        <dbReference type="Rhea" id="RHEA:69464"/>
        <dbReference type="Rhea" id="RHEA-COMP:10698"/>
        <dbReference type="Rhea" id="RHEA-COMP:10700"/>
        <dbReference type="ChEBI" id="CHEBI:15377"/>
        <dbReference type="ChEBI" id="CHEBI:15378"/>
        <dbReference type="ChEBI" id="CHEBI:23808"/>
        <dbReference type="ChEBI" id="CHEBI:29950"/>
        <dbReference type="ChEBI" id="CHEBI:50058"/>
        <dbReference type="ChEBI" id="CHEBI:57856"/>
        <dbReference type="ChEBI" id="CHEBI:57925"/>
        <dbReference type="ChEBI" id="CHEBI:59789"/>
        <dbReference type="ChEBI" id="CHEBI:183640"/>
        <dbReference type="EC" id="2.1.1.137"/>
    </reaction>
</comment>
<dbReference type="CDD" id="cd02440">
    <property type="entry name" value="AdoMet_MTases"/>
    <property type="match status" value="1"/>
</dbReference>
<evidence type="ECO:0000256" key="3">
    <source>
        <dbReference type="ARBA" id="ARBA00034487"/>
    </source>
</evidence>
<comment type="similarity">
    <text evidence="3">Belongs to the methyltransferase superfamily. Arsenite methyltransferase family.</text>
</comment>
<feature type="domain" description="Methyltransferase" evidence="9">
    <location>
        <begin position="64"/>
        <end position="212"/>
    </location>
</feature>
<accession>A0AA97NNS2</accession>
<dbReference type="PANTHER" id="PTHR43675">
    <property type="entry name" value="ARSENITE METHYLTRANSFERASE"/>
    <property type="match status" value="1"/>
</dbReference>
<sequence length="313" mass="33116">MDPQKIYDQVRAHYSAASQGTTAAYGSAIAKSFGYSAEELAHVPEGSNLGLSCGNPLAIASVGEGETVIDLGSGAGFDAFAAAEKAGPSGNVIGVDMNEDMLARASEIKAKLDKTNVEFVKSSITDISILESGIADCIISNCVINLVPAAEKHLVFKEIFRLLKPGGRLAVSDILAKKPMPEKIRSDIALYVGCISGASTVSEYEEFLKDAGFKEILISDSKGDLNVYTQIGEDGLKKTDCCASTKAKNEESDGRCKPSSDTNVGLVETDLNQWAETKIYNTEDSPMVTHLNISSALTILYESKIAGFGIPGI</sequence>
<gene>
    <name evidence="10" type="ORF">OOU_Y34scaffold00927g30</name>
</gene>
<organism evidence="10">
    <name type="scientific">Pyricularia oryzae (strain Y34)</name>
    <name type="common">Rice blast fungus</name>
    <name type="synonym">Magnaporthe oryzae</name>
    <dbReference type="NCBI Taxonomy" id="1143189"/>
    <lineage>
        <taxon>Eukaryota</taxon>
        <taxon>Fungi</taxon>
        <taxon>Dikarya</taxon>
        <taxon>Ascomycota</taxon>
        <taxon>Pezizomycotina</taxon>
        <taxon>Sordariomycetes</taxon>
        <taxon>Sordariomycetidae</taxon>
        <taxon>Magnaporthales</taxon>
        <taxon>Pyriculariaceae</taxon>
        <taxon>Pyricularia</taxon>
    </lineage>
</organism>
<dbReference type="PANTHER" id="PTHR43675:SF8">
    <property type="entry name" value="ARSENITE METHYLTRANSFERASE"/>
    <property type="match status" value="1"/>
</dbReference>
<protein>
    <recommendedName>
        <fullName evidence="5">Arsenite methyltransferase</fullName>
        <ecNumber evidence="4">2.1.1.137</ecNumber>
    </recommendedName>
</protein>
<dbReference type="SUPFAM" id="SSF53335">
    <property type="entry name" value="S-adenosyl-L-methionine-dependent methyltransferases"/>
    <property type="match status" value="1"/>
</dbReference>
<name>A0AA97NNS2_PYRO3</name>
<proteinExistence type="inferred from homology"/>
<dbReference type="EMBL" id="JH793293">
    <property type="protein sequence ID" value="ELQ33540.1"/>
    <property type="molecule type" value="Genomic_DNA"/>
</dbReference>
<keyword evidence="1" id="KW-0808">Transferase</keyword>
<comment type="catalytic activity">
    <reaction evidence="6">
        <text>arsenic triglutathione + [thioredoxin]-dithiol + S-adenosyl-L-methionine + 2 H2O = methylarsonous acid + [thioredoxin]-disulfide + 3 glutathione + S-adenosyl-L-homocysteine + H(+)</text>
        <dbReference type="Rhea" id="RHEA:69460"/>
        <dbReference type="Rhea" id="RHEA-COMP:10698"/>
        <dbReference type="Rhea" id="RHEA-COMP:10700"/>
        <dbReference type="ChEBI" id="CHEBI:15377"/>
        <dbReference type="ChEBI" id="CHEBI:15378"/>
        <dbReference type="ChEBI" id="CHEBI:17826"/>
        <dbReference type="ChEBI" id="CHEBI:29950"/>
        <dbReference type="ChEBI" id="CHEBI:50058"/>
        <dbReference type="ChEBI" id="CHEBI:57856"/>
        <dbReference type="ChEBI" id="CHEBI:57925"/>
        <dbReference type="ChEBI" id="CHEBI:59789"/>
        <dbReference type="ChEBI" id="CHEBI:183640"/>
        <dbReference type="EC" id="2.1.1.137"/>
    </reaction>
</comment>
<comment type="catalytic activity">
    <reaction evidence="8">
        <text>arsenic triglutathione + 3 [thioredoxin]-dithiol + 3 S-adenosyl-L-methionine = trimethylarsine + 3 [thioredoxin]-disulfide + 3 glutathione + 3 S-adenosyl-L-homocysteine + 3 H(+)</text>
        <dbReference type="Rhea" id="RHEA:69432"/>
        <dbReference type="Rhea" id="RHEA-COMP:10698"/>
        <dbReference type="Rhea" id="RHEA-COMP:10700"/>
        <dbReference type="ChEBI" id="CHEBI:15378"/>
        <dbReference type="ChEBI" id="CHEBI:27130"/>
        <dbReference type="ChEBI" id="CHEBI:29950"/>
        <dbReference type="ChEBI" id="CHEBI:50058"/>
        <dbReference type="ChEBI" id="CHEBI:57856"/>
        <dbReference type="ChEBI" id="CHEBI:57925"/>
        <dbReference type="ChEBI" id="CHEBI:59789"/>
        <dbReference type="ChEBI" id="CHEBI:183640"/>
        <dbReference type="EC" id="2.1.1.137"/>
    </reaction>
</comment>
<evidence type="ECO:0000256" key="7">
    <source>
        <dbReference type="ARBA" id="ARBA00047943"/>
    </source>
</evidence>
<evidence type="ECO:0000256" key="8">
    <source>
        <dbReference type="ARBA" id="ARBA00048428"/>
    </source>
</evidence>
<evidence type="ECO:0000256" key="2">
    <source>
        <dbReference type="ARBA" id="ARBA00022691"/>
    </source>
</evidence>
<dbReference type="InterPro" id="IPR029063">
    <property type="entry name" value="SAM-dependent_MTases_sf"/>
</dbReference>
<evidence type="ECO:0000313" key="10">
    <source>
        <dbReference type="EMBL" id="ELQ33540.1"/>
    </source>
</evidence>
<dbReference type="InterPro" id="IPR025714">
    <property type="entry name" value="Methyltranfer_dom"/>
</dbReference>
<dbReference type="EC" id="2.1.1.137" evidence="4"/>
<dbReference type="Proteomes" id="UP000011086">
    <property type="component" value="Unassembled WGS sequence"/>
</dbReference>
<evidence type="ECO:0000256" key="5">
    <source>
        <dbReference type="ARBA" id="ARBA00034545"/>
    </source>
</evidence>
<evidence type="ECO:0000256" key="4">
    <source>
        <dbReference type="ARBA" id="ARBA00034521"/>
    </source>
</evidence>
<reference evidence="10" key="1">
    <citation type="journal article" date="2012" name="PLoS Genet.">
        <title>Comparative analysis of the genomes of two field isolates of the rice blast fungus Magnaporthe oryzae.</title>
        <authorList>
            <person name="Xue M."/>
            <person name="Yang J."/>
            <person name="Li Z."/>
            <person name="Hu S."/>
            <person name="Yao N."/>
            <person name="Dean R.A."/>
            <person name="Zhao W."/>
            <person name="Shen M."/>
            <person name="Zhang H."/>
            <person name="Li C."/>
            <person name="Liu L."/>
            <person name="Cao L."/>
            <person name="Xu X."/>
            <person name="Xing Y."/>
            <person name="Hsiang T."/>
            <person name="Zhang Z."/>
            <person name="Xu J.R."/>
            <person name="Peng Y.L."/>
        </authorList>
    </citation>
    <scope>NUCLEOTIDE SEQUENCE</scope>
    <source>
        <strain evidence="10">Y34</strain>
    </source>
</reference>
<dbReference type="InterPro" id="IPR026669">
    <property type="entry name" value="Arsenite_MeTrfase-like"/>
</dbReference>
<evidence type="ECO:0000259" key="9">
    <source>
        <dbReference type="Pfam" id="PF13847"/>
    </source>
</evidence>
<dbReference type="Gene3D" id="3.40.50.150">
    <property type="entry name" value="Vaccinia Virus protein VP39"/>
    <property type="match status" value="1"/>
</dbReference>
<dbReference type="GO" id="GO:0030791">
    <property type="term" value="F:arsenite methyltransferase activity"/>
    <property type="evidence" value="ECO:0007669"/>
    <property type="project" value="UniProtKB-EC"/>
</dbReference>
<keyword evidence="2" id="KW-0949">S-adenosyl-L-methionine</keyword>
<evidence type="ECO:0000256" key="6">
    <source>
        <dbReference type="ARBA" id="ARBA00047941"/>
    </source>
</evidence>
<dbReference type="AlphaFoldDB" id="A0AA97NNS2"/>
<evidence type="ECO:0000256" key="1">
    <source>
        <dbReference type="ARBA" id="ARBA00022679"/>
    </source>
</evidence>